<sequence length="237" mass="27000">MTPTKTESRSEWLAARQELLAKEKALTRMRDELSATRRTLPWLRVTEPYVFDGPQGKETLAQLFAGRSQLLVYHFMFAPEWETGCKSCSFWADSFNGASEHLSQRDVSFVVISRAELPKLQAFRQRLGWSFKWVSSHGSEFNFDFQVSFRAEAVARGEAVYNYGPLPHSTSDMPGFSVFSKDERGDIFHTYGTYGRGIESINTAYQLLDLVPKGRDEGGLPHPMSWVRLRDQYGHGA</sequence>
<organism evidence="1 2">
    <name type="scientific">Myxococcus landrumensis</name>
    <dbReference type="NCBI Taxonomy" id="2813577"/>
    <lineage>
        <taxon>Bacteria</taxon>
        <taxon>Pseudomonadati</taxon>
        <taxon>Myxococcota</taxon>
        <taxon>Myxococcia</taxon>
        <taxon>Myxococcales</taxon>
        <taxon>Cystobacterineae</taxon>
        <taxon>Myxococcaceae</taxon>
        <taxon>Myxococcus</taxon>
    </lineage>
</organism>
<dbReference type="InterPro" id="IPR036249">
    <property type="entry name" value="Thioredoxin-like_sf"/>
</dbReference>
<name>A0ABX7N563_9BACT</name>
<protein>
    <submittedName>
        <fullName evidence="1">Thioredoxin family protein</fullName>
    </submittedName>
</protein>
<dbReference type="RefSeq" id="WP_206715693.1">
    <property type="nucleotide sequence ID" value="NZ_CP071091.1"/>
</dbReference>
<evidence type="ECO:0000313" key="2">
    <source>
        <dbReference type="Proteomes" id="UP000663090"/>
    </source>
</evidence>
<reference evidence="1 2" key="1">
    <citation type="submission" date="2021-02" db="EMBL/GenBank/DDBJ databases">
        <title>De Novo genome assembly of isolated myxobacteria.</title>
        <authorList>
            <person name="Stevens D.C."/>
        </authorList>
    </citation>
    <scope>NUCLEOTIDE SEQUENCE [LARGE SCALE GENOMIC DNA]</scope>
    <source>
        <strain evidence="1 2">SCHIC003</strain>
    </source>
</reference>
<dbReference type="Pfam" id="PF05988">
    <property type="entry name" value="DUF899"/>
    <property type="match status" value="1"/>
</dbReference>
<gene>
    <name evidence="1" type="ORF">JY572_37160</name>
</gene>
<accession>A0ABX7N563</accession>
<proteinExistence type="predicted"/>
<dbReference type="EMBL" id="CP071091">
    <property type="protein sequence ID" value="QSQ13892.1"/>
    <property type="molecule type" value="Genomic_DNA"/>
</dbReference>
<evidence type="ECO:0000313" key="1">
    <source>
        <dbReference type="EMBL" id="QSQ13892.1"/>
    </source>
</evidence>
<dbReference type="Proteomes" id="UP000663090">
    <property type="component" value="Chromosome"/>
</dbReference>
<keyword evidence="2" id="KW-1185">Reference proteome</keyword>
<dbReference type="SUPFAM" id="SSF52833">
    <property type="entry name" value="Thioredoxin-like"/>
    <property type="match status" value="1"/>
</dbReference>
<dbReference type="InterPro" id="IPR010296">
    <property type="entry name" value="DUF899_thioredox"/>
</dbReference>